<evidence type="ECO:0000313" key="2">
    <source>
        <dbReference type="EMBL" id="SEO73934.1"/>
    </source>
</evidence>
<name>A0A1H8S6B1_9GAMM</name>
<evidence type="ECO:0000313" key="3">
    <source>
        <dbReference type="Proteomes" id="UP000199657"/>
    </source>
</evidence>
<keyword evidence="3" id="KW-1185">Reference proteome</keyword>
<accession>A0A1H8S6B1</accession>
<gene>
    <name evidence="2" type="ORF">SAMN04488052_102514</name>
</gene>
<dbReference type="InterPro" id="IPR021682">
    <property type="entry name" value="DUF2933"/>
</dbReference>
<feature type="transmembrane region" description="Helical" evidence="1">
    <location>
        <begin position="39"/>
        <end position="56"/>
    </location>
</feature>
<keyword evidence="1" id="KW-0472">Membrane</keyword>
<evidence type="ECO:0008006" key="4">
    <source>
        <dbReference type="Google" id="ProtNLM"/>
    </source>
</evidence>
<reference evidence="2 3" key="1">
    <citation type="submission" date="2016-10" db="EMBL/GenBank/DDBJ databases">
        <authorList>
            <person name="de Groot N.N."/>
        </authorList>
    </citation>
    <scope>NUCLEOTIDE SEQUENCE [LARGE SCALE GENOMIC DNA]</scope>
    <source>
        <strain evidence="2 3">CGMCC 1.6291</strain>
    </source>
</reference>
<evidence type="ECO:0000256" key="1">
    <source>
        <dbReference type="SAM" id="Phobius"/>
    </source>
</evidence>
<protein>
    <recommendedName>
        <fullName evidence="4">DUF2933 domain-containing protein</fullName>
    </recommendedName>
</protein>
<sequence>MWTRITQRLGTPLTVVLIAGLALVGGSLAANHWEHIVGFAPFLLLAGCLIMHLFMHRHGGGHGHDR</sequence>
<dbReference type="EMBL" id="FOEG01000002">
    <property type="protein sequence ID" value="SEO73934.1"/>
    <property type="molecule type" value="Genomic_DNA"/>
</dbReference>
<dbReference type="Proteomes" id="UP000199657">
    <property type="component" value="Unassembled WGS sequence"/>
</dbReference>
<proteinExistence type="predicted"/>
<dbReference type="STRING" id="406100.SAMN04488052_102514"/>
<organism evidence="2 3">
    <name type="scientific">Aquisalimonas asiatica</name>
    <dbReference type="NCBI Taxonomy" id="406100"/>
    <lineage>
        <taxon>Bacteria</taxon>
        <taxon>Pseudomonadati</taxon>
        <taxon>Pseudomonadota</taxon>
        <taxon>Gammaproteobacteria</taxon>
        <taxon>Chromatiales</taxon>
        <taxon>Ectothiorhodospiraceae</taxon>
        <taxon>Aquisalimonas</taxon>
    </lineage>
</organism>
<keyword evidence="1" id="KW-0812">Transmembrane</keyword>
<keyword evidence="1" id="KW-1133">Transmembrane helix</keyword>
<dbReference type="AlphaFoldDB" id="A0A1H8S6B1"/>
<dbReference type="RefSeq" id="WP_091641451.1">
    <property type="nucleotide sequence ID" value="NZ_FOEG01000002.1"/>
</dbReference>
<dbReference type="Pfam" id="PF11666">
    <property type="entry name" value="DUF2933"/>
    <property type="match status" value="1"/>
</dbReference>